<evidence type="ECO:0000313" key="3">
    <source>
        <dbReference type="Proteomes" id="UP000638560"/>
    </source>
</evidence>
<reference evidence="2 3" key="1">
    <citation type="submission" date="2020-11" db="EMBL/GenBank/DDBJ databases">
        <title>A novel isolate from a Black sea contaminated sediment with potential to produce alkanes: Plantactinospora alkalitolerans sp. nov.</title>
        <authorList>
            <person name="Carro L."/>
            <person name="Veyisoglu A."/>
            <person name="Guven K."/>
            <person name="Schumann P."/>
            <person name="Klenk H.-P."/>
            <person name="Sahin N."/>
        </authorList>
    </citation>
    <scope>NUCLEOTIDE SEQUENCE [LARGE SCALE GENOMIC DNA]</scope>
    <source>
        <strain evidence="2 3">S1510</strain>
    </source>
</reference>
<feature type="transmembrane region" description="Helical" evidence="1">
    <location>
        <begin position="196"/>
        <end position="214"/>
    </location>
</feature>
<sequence length="276" mass="29559">MTSLVRSELLKIRTTNTWWVFGLLALPLWGLTFLINYFQSQALLDPASVGVPESEQNAQFQAAGEHVNVAANLYTNGQFFGVLIVMLLGVIVVTNEFFHQTATTTFLTTPRRTSVVVAKLIAAAVLGVLFWVVTTGLNLILAPLILSSLDVGSQLDQGAIWQAIGLNGLAYLLWSVFGIGFGVLIRSQIGATVTALLTYLAGYIGAIIVLSILADRFGDWINNLQLIVPALASQLMATGTDLPGTPPRWAGAAVMVAYAVLTGTIGTLIVRKRDIS</sequence>
<keyword evidence="1" id="KW-0472">Membrane</keyword>
<accession>A0ABS0H8U1</accession>
<keyword evidence="3" id="KW-1185">Reference proteome</keyword>
<feature type="transmembrane region" description="Helical" evidence="1">
    <location>
        <begin position="120"/>
        <end position="146"/>
    </location>
</feature>
<feature type="transmembrane region" description="Helical" evidence="1">
    <location>
        <begin position="79"/>
        <end position="99"/>
    </location>
</feature>
<evidence type="ECO:0000313" key="2">
    <source>
        <dbReference type="EMBL" id="MBF9134887.1"/>
    </source>
</evidence>
<dbReference type="PANTHER" id="PTHR37305:SF1">
    <property type="entry name" value="MEMBRANE PROTEIN"/>
    <property type="match status" value="1"/>
</dbReference>
<comment type="caution">
    <text evidence="2">The sequence shown here is derived from an EMBL/GenBank/DDBJ whole genome shotgun (WGS) entry which is preliminary data.</text>
</comment>
<gene>
    <name evidence="2" type="ORF">I0C86_39085</name>
</gene>
<feature type="transmembrane region" description="Helical" evidence="1">
    <location>
        <begin position="249"/>
        <end position="270"/>
    </location>
</feature>
<organism evidence="2 3">
    <name type="scientific">Plantactinospora alkalitolerans</name>
    <dbReference type="NCBI Taxonomy" id="2789879"/>
    <lineage>
        <taxon>Bacteria</taxon>
        <taxon>Bacillati</taxon>
        <taxon>Actinomycetota</taxon>
        <taxon>Actinomycetes</taxon>
        <taxon>Micromonosporales</taxon>
        <taxon>Micromonosporaceae</taxon>
        <taxon>Plantactinospora</taxon>
    </lineage>
</organism>
<evidence type="ECO:0000256" key="1">
    <source>
        <dbReference type="SAM" id="Phobius"/>
    </source>
</evidence>
<name>A0ABS0H8U1_9ACTN</name>
<keyword evidence="1" id="KW-1133">Transmembrane helix</keyword>
<proteinExistence type="predicted"/>
<dbReference type="PANTHER" id="PTHR37305">
    <property type="entry name" value="INTEGRAL MEMBRANE PROTEIN-RELATED"/>
    <property type="match status" value="1"/>
</dbReference>
<keyword evidence="1" id="KW-0812">Transmembrane</keyword>
<protein>
    <submittedName>
        <fullName evidence="2">ABC transporter permease subunit</fullName>
    </submittedName>
</protein>
<dbReference type="EMBL" id="JADPUN010000399">
    <property type="protein sequence ID" value="MBF9134887.1"/>
    <property type="molecule type" value="Genomic_DNA"/>
</dbReference>
<dbReference type="RefSeq" id="WP_196206357.1">
    <property type="nucleotide sequence ID" value="NZ_JADPUN010000399.1"/>
</dbReference>
<feature type="transmembrane region" description="Helical" evidence="1">
    <location>
        <begin position="158"/>
        <end position="184"/>
    </location>
</feature>
<feature type="transmembrane region" description="Helical" evidence="1">
    <location>
        <begin position="18"/>
        <end position="38"/>
    </location>
</feature>
<dbReference type="Proteomes" id="UP000638560">
    <property type="component" value="Unassembled WGS sequence"/>
</dbReference>